<dbReference type="Proteomes" id="UP001177021">
    <property type="component" value="Unassembled WGS sequence"/>
</dbReference>
<evidence type="ECO:0000313" key="1">
    <source>
        <dbReference type="EMBL" id="CAJ2678487.1"/>
    </source>
</evidence>
<comment type="caution">
    <text evidence="1">The sequence shown here is derived from an EMBL/GenBank/DDBJ whole genome shotgun (WGS) entry which is preliminary data.</text>
</comment>
<reference evidence="1" key="1">
    <citation type="submission" date="2023-10" db="EMBL/GenBank/DDBJ databases">
        <authorList>
            <person name="Rodriguez Cubillos JULIANA M."/>
            <person name="De Vega J."/>
        </authorList>
    </citation>
    <scope>NUCLEOTIDE SEQUENCE</scope>
</reference>
<keyword evidence="2" id="KW-1185">Reference proteome</keyword>
<dbReference type="EMBL" id="CASHSV030000823">
    <property type="protein sequence ID" value="CAJ2678487.1"/>
    <property type="molecule type" value="Genomic_DNA"/>
</dbReference>
<gene>
    <name evidence="1" type="ORF">MILVUS5_LOCUS40762</name>
</gene>
<name>A0ACB0M9E0_TRIPR</name>
<proteinExistence type="predicted"/>
<sequence length="747" mass="82358">MATVGFCGLKPLLLRRKASILEGLRVIKSSTTAKKSSSTPSTPKKFFKKSSKSQSKENGDPMELSFVGADQLILMVEIHKKIMAFRDIMDLASCNSSASLREIVLKTLHDLQRLYPKIITKTQVSKIKDKPTDQAMAYFCVAFKHLGESWMMDNDCMNKLNIVFPTCKDNNNMRQLGDTMLVTLDNLMKLANEKFDIEENEQKNTMRSSSFSESSFSCCSSPLTPRSVLPEYMKSASRISTESPRNSLASPLLSSLRAQAVGKLNPVDGKRLSCNMSPKHIEKIDEEPITEMEVDDDKNIKDTSSEDLVFDMDTNEDDHHKTTVKPDQAMEEVELPQSPKQIQPESPKPTQTPLLQLQETVPVSSPSPPPPPPPPPSAPTMIMPKKVLTLPPTTTPPPPPPPSMMQLNVEVPPPSAPAPTTPPPSPAAPSPPPPPMKGGSVPELPPPVPRGNGGGAPPPPPGGAGRTLRAKATSKLKRSTQLGNLYRSLKGKLEGSSLNGKSAAPGKKSAIGGASNGGKQGMADALAEMTRRSSYFIQIEEDVQKYTNQIIELQSKITNFKTNNMTELSKFHGDVESILENLTDESQVLSRFEGFPTKKLEAIRMAAALYNKLNSILSELQNWKVVTPIVQHLEKVERYFNKIKTELDALERTKDDEAKKFKGHNIEFDFNILIKIKEAIVDLSSNCMELALKEKREEGKSDAKMLWRAFQLAFRVYTFAGGHDDRADKLTRELAKEIESGPGPNHP</sequence>
<organism evidence="1 2">
    <name type="scientific">Trifolium pratense</name>
    <name type="common">Red clover</name>
    <dbReference type="NCBI Taxonomy" id="57577"/>
    <lineage>
        <taxon>Eukaryota</taxon>
        <taxon>Viridiplantae</taxon>
        <taxon>Streptophyta</taxon>
        <taxon>Embryophyta</taxon>
        <taxon>Tracheophyta</taxon>
        <taxon>Spermatophyta</taxon>
        <taxon>Magnoliopsida</taxon>
        <taxon>eudicotyledons</taxon>
        <taxon>Gunneridae</taxon>
        <taxon>Pentapetalae</taxon>
        <taxon>rosids</taxon>
        <taxon>fabids</taxon>
        <taxon>Fabales</taxon>
        <taxon>Fabaceae</taxon>
        <taxon>Papilionoideae</taxon>
        <taxon>50 kb inversion clade</taxon>
        <taxon>NPAAA clade</taxon>
        <taxon>Hologalegina</taxon>
        <taxon>IRL clade</taxon>
        <taxon>Trifolieae</taxon>
        <taxon>Trifolium</taxon>
    </lineage>
</organism>
<protein>
    <submittedName>
        <fullName evidence="1">Uncharacterized protein</fullName>
    </submittedName>
</protein>
<accession>A0ACB0M9E0</accession>
<evidence type="ECO:0000313" key="2">
    <source>
        <dbReference type="Proteomes" id="UP001177021"/>
    </source>
</evidence>